<organism evidence="1 2">
    <name type="scientific">Gossypium aridum</name>
    <name type="common">American cotton</name>
    <name type="synonym">Erioxylum aridum</name>
    <dbReference type="NCBI Taxonomy" id="34290"/>
    <lineage>
        <taxon>Eukaryota</taxon>
        <taxon>Viridiplantae</taxon>
        <taxon>Streptophyta</taxon>
        <taxon>Embryophyta</taxon>
        <taxon>Tracheophyta</taxon>
        <taxon>Spermatophyta</taxon>
        <taxon>Magnoliopsida</taxon>
        <taxon>eudicotyledons</taxon>
        <taxon>Gunneridae</taxon>
        <taxon>Pentapetalae</taxon>
        <taxon>rosids</taxon>
        <taxon>malvids</taxon>
        <taxon>Malvales</taxon>
        <taxon>Malvaceae</taxon>
        <taxon>Malvoideae</taxon>
        <taxon>Gossypium</taxon>
    </lineage>
</organism>
<reference evidence="1 2" key="1">
    <citation type="journal article" date="2019" name="Genome Biol. Evol.">
        <title>Insights into the evolution of the New World diploid cottons (Gossypium, subgenus Houzingenia) based on genome sequencing.</title>
        <authorList>
            <person name="Grover C.E."/>
            <person name="Arick M.A. 2nd"/>
            <person name="Thrash A."/>
            <person name="Conover J.L."/>
            <person name="Sanders W.S."/>
            <person name="Peterson D.G."/>
            <person name="Frelichowski J.E."/>
            <person name="Scheffler J.A."/>
            <person name="Scheffler B.E."/>
            <person name="Wendel J.F."/>
        </authorList>
    </citation>
    <scope>NUCLEOTIDE SEQUENCE [LARGE SCALE GENOMIC DNA]</scope>
    <source>
        <strain evidence="1">185</strain>
        <tissue evidence="1">Leaf</tissue>
    </source>
</reference>
<keyword evidence="2" id="KW-1185">Reference proteome</keyword>
<gene>
    <name evidence="1" type="ORF">Goari_014070</name>
</gene>
<sequence>VLQWDQSPALPDFVLIRPSGAPCCVISTIRRDTEVFRKLCKI</sequence>
<dbReference type="EMBL" id="JABFAA010000007">
    <property type="protein sequence ID" value="MBA0686468.1"/>
    <property type="molecule type" value="Genomic_DNA"/>
</dbReference>
<dbReference type="AlphaFoldDB" id="A0A7J8XGN5"/>
<evidence type="ECO:0000313" key="2">
    <source>
        <dbReference type="Proteomes" id="UP000593577"/>
    </source>
</evidence>
<evidence type="ECO:0000313" key="1">
    <source>
        <dbReference type="EMBL" id="MBA0686468.1"/>
    </source>
</evidence>
<accession>A0A7J8XGN5</accession>
<proteinExistence type="predicted"/>
<name>A0A7J8XGN5_GOSAI</name>
<dbReference type="Proteomes" id="UP000593577">
    <property type="component" value="Unassembled WGS sequence"/>
</dbReference>
<feature type="non-terminal residue" evidence="1">
    <location>
        <position position="1"/>
    </location>
</feature>
<protein>
    <submittedName>
        <fullName evidence="1">Uncharacterized protein</fullName>
    </submittedName>
</protein>
<comment type="caution">
    <text evidence="1">The sequence shown here is derived from an EMBL/GenBank/DDBJ whole genome shotgun (WGS) entry which is preliminary data.</text>
</comment>